<reference evidence="4" key="1">
    <citation type="submission" date="2019-01" db="EMBL/GenBank/DDBJ databases">
        <title>Cytophagaceae bacterium strain CAR-16.</title>
        <authorList>
            <person name="Chen W.-M."/>
        </authorList>
    </citation>
    <scope>NUCLEOTIDE SEQUENCE [LARGE SCALE GENOMIC DNA]</scope>
    <source>
        <strain evidence="4">WWJ-16</strain>
    </source>
</reference>
<dbReference type="Proteomes" id="UP000289857">
    <property type="component" value="Unassembled WGS sequence"/>
</dbReference>
<keyword evidence="2" id="KW-0732">Signal</keyword>
<organism evidence="3 4">
    <name type="scientific">Flavobacterium stagni</name>
    <dbReference type="NCBI Taxonomy" id="2506421"/>
    <lineage>
        <taxon>Bacteria</taxon>
        <taxon>Pseudomonadati</taxon>
        <taxon>Bacteroidota</taxon>
        <taxon>Flavobacteriia</taxon>
        <taxon>Flavobacteriales</taxon>
        <taxon>Flavobacteriaceae</taxon>
        <taxon>Flavobacterium</taxon>
    </lineage>
</organism>
<proteinExistence type="predicted"/>
<dbReference type="RefSeq" id="WP_129462243.1">
    <property type="nucleotide sequence ID" value="NZ_SBKN01000008.1"/>
</dbReference>
<keyword evidence="4" id="KW-1185">Reference proteome</keyword>
<dbReference type="OrthoDB" id="1366264at2"/>
<accession>A0A4V1N2F0</accession>
<evidence type="ECO:0000313" key="4">
    <source>
        <dbReference type="Proteomes" id="UP000289857"/>
    </source>
</evidence>
<feature type="coiled-coil region" evidence="1">
    <location>
        <begin position="209"/>
        <end position="243"/>
    </location>
</feature>
<dbReference type="AlphaFoldDB" id="A0A4V1N2F0"/>
<evidence type="ECO:0000256" key="2">
    <source>
        <dbReference type="SAM" id="SignalP"/>
    </source>
</evidence>
<gene>
    <name evidence="3" type="ORF">EQG61_12275</name>
</gene>
<feature type="signal peptide" evidence="2">
    <location>
        <begin position="1"/>
        <end position="18"/>
    </location>
</feature>
<feature type="chain" id="PRO_5020909382" evidence="2">
    <location>
        <begin position="19"/>
        <end position="278"/>
    </location>
</feature>
<sequence length="278" mass="31893">MKSLCTFLFVLFFFTVNAQTIYFNNNEYLPALIELNSGEKMEGFVKDFKQPRGFMVSPMGSFGKLEDNLTVKNNKISFKKEEKGSVEKVDVSTIKRIEFKGEMDNEVFEHLKIKSIKKGKIMDDYRDVFVPLIREGKLNLYGAFISVSQGGQSQVVMVMTYIKKPGDEFGYAPVDFENLTLFSGQEAAQEGFSRAIETVGRDCPAFVEKMKLEMEKMNSKEERKKMLADYATTQKEIAEASKKGKTKEDREAIANEYQMNYMLKGYLEMMHTYDTTCP</sequence>
<keyword evidence="1" id="KW-0175">Coiled coil</keyword>
<evidence type="ECO:0000313" key="3">
    <source>
        <dbReference type="EMBL" id="RXR21493.1"/>
    </source>
</evidence>
<name>A0A4V1N2F0_9FLAO</name>
<evidence type="ECO:0000256" key="1">
    <source>
        <dbReference type="SAM" id="Coils"/>
    </source>
</evidence>
<dbReference type="EMBL" id="SBKN01000008">
    <property type="protein sequence ID" value="RXR21493.1"/>
    <property type="molecule type" value="Genomic_DNA"/>
</dbReference>
<comment type="caution">
    <text evidence="3">The sequence shown here is derived from an EMBL/GenBank/DDBJ whole genome shotgun (WGS) entry which is preliminary data.</text>
</comment>
<protein>
    <submittedName>
        <fullName evidence="3">Uncharacterized protein</fullName>
    </submittedName>
</protein>